<dbReference type="InterPro" id="IPR001810">
    <property type="entry name" value="F-box_dom"/>
</dbReference>
<proteinExistence type="predicted"/>
<dbReference type="EMBL" id="ML996101">
    <property type="protein sequence ID" value="KAF2740150.1"/>
    <property type="molecule type" value="Genomic_DNA"/>
</dbReference>
<keyword evidence="4" id="KW-1185">Reference proteome</keyword>
<evidence type="ECO:0000259" key="2">
    <source>
        <dbReference type="PROSITE" id="PS50181"/>
    </source>
</evidence>
<feature type="region of interest" description="Disordered" evidence="1">
    <location>
        <begin position="596"/>
        <end position="619"/>
    </location>
</feature>
<comment type="caution">
    <text evidence="3">The sequence shown here is derived from an EMBL/GenBank/DDBJ whole genome shotgun (WGS) entry which is preliminary data.</text>
</comment>
<dbReference type="SUPFAM" id="SSF81383">
    <property type="entry name" value="F-box domain"/>
    <property type="match status" value="1"/>
</dbReference>
<dbReference type="PROSITE" id="PS50181">
    <property type="entry name" value="FBOX"/>
    <property type="match status" value="1"/>
</dbReference>
<dbReference type="Proteomes" id="UP000799444">
    <property type="component" value="Unassembled WGS sequence"/>
</dbReference>
<evidence type="ECO:0000313" key="3">
    <source>
        <dbReference type="EMBL" id="KAF2740150.1"/>
    </source>
</evidence>
<dbReference type="InterPro" id="IPR036047">
    <property type="entry name" value="F-box-like_dom_sf"/>
</dbReference>
<feature type="compositionally biased region" description="Polar residues" evidence="1">
    <location>
        <begin position="380"/>
        <end position="392"/>
    </location>
</feature>
<protein>
    <recommendedName>
        <fullName evidence="2">F-box domain-containing protein</fullName>
    </recommendedName>
</protein>
<feature type="region of interest" description="Disordered" evidence="1">
    <location>
        <begin position="380"/>
        <end position="401"/>
    </location>
</feature>
<dbReference type="AlphaFoldDB" id="A0A9P4R8P5"/>
<feature type="domain" description="F-box" evidence="2">
    <location>
        <begin position="2"/>
        <end position="48"/>
    </location>
</feature>
<feature type="compositionally biased region" description="Polar residues" evidence="1">
    <location>
        <begin position="596"/>
        <end position="609"/>
    </location>
</feature>
<name>A0A9P4R8P5_9PLEO</name>
<organism evidence="3 4">
    <name type="scientific">Polyplosphaeria fusca</name>
    <dbReference type="NCBI Taxonomy" id="682080"/>
    <lineage>
        <taxon>Eukaryota</taxon>
        <taxon>Fungi</taxon>
        <taxon>Dikarya</taxon>
        <taxon>Ascomycota</taxon>
        <taxon>Pezizomycotina</taxon>
        <taxon>Dothideomycetes</taxon>
        <taxon>Pleosporomycetidae</taxon>
        <taxon>Pleosporales</taxon>
        <taxon>Tetraplosphaeriaceae</taxon>
        <taxon>Polyplosphaeria</taxon>
    </lineage>
</organism>
<dbReference type="OrthoDB" id="5359231at2759"/>
<reference evidence="3" key="1">
    <citation type="journal article" date="2020" name="Stud. Mycol.">
        <title>101 Dothideomycetes genomes: a test case for predicting lifestyles and emergence of pathogens.</title>
        <authorList>
            <person name="Haridas S."/>
            <person name="Albert R."/>
            <person name="Binder M."/>
            <person name="Bloem J."/>
            <person name="Labutti K."/>
            <person name="Salamov A."/>
            <person name="Andreopoulos B."/>
            <person name="Baker S."/>
            <person name="Barry K."/>
            <person name="Bills G."/>
            <person name="Bluhm B."/>
            <person name="Cannon C."/>
            <person name="Castanera R."/>
            <person name="Culley D."/>
            <person name="Daum C."/>
            <person name="Ezra D."/>
            <person name="Gonzalez J."/>
            <person name="Henrissat B."/>
            <person name="Kuo A."/>
            <person name="Liang C."/>
            <person name="Lipzen A."/>
            <person name="Lutzoni F."/>
            <person name="Magnuson J."/>
            <person name="Mondo S."/>
            <person name="Nolan M."/>
            <person name="Ohm R."/>
            <person name="Pangilinan J."/>
            <person name="Park H.-J."/>
            <person name="Ramirez L."/>
            <person name="Alfaro M."/>
            <person name="Sun H."/>
            <person name="Tritt A."/>
            <person name="Yoshinaga Y."/>
            <person name="Zwiers L.-H."/>
            <person name="Turgeon B."/>
            <person name="Goodwin S."/>
            <person name="Spatafora J."/>
            <person name="Crous P."/>
            <person name="Grigoriev I."/>
        </authorList>
    </citation>
    <scope>NUCLEOTIDE SEQUENCE</scope>
    <source>
        <strain evidence="3">CBS 125425</strain>
    </source>
</reference>
<sequence length="634" mass="72048">MTVTLDRLPFDVLFNIASYINLEDTLNLSHSCQQLKLLLGEGTLCRKLIEAGSIQPLAHHPYSKEARQAQNQEITYTRAVQSIYERRHAFSNAFPFSARIIGQGTTFVYRQGVLCLLLGNIVRISDLHASTDYVDIDLHSLIHLTSSESSAEAAEGVKVSLLYYYDGVLSVHYEKKRRPNDSRILALRTTPHISDEERLVREISLEASSKLFVRHTERYLYCGTYTAMGDHGHHEWEIRGFSLDPQYPLPCVRPVQLEEFFGTDIGSTVTFDIHEGFFYAISNQTSFDVEELDWTSFYHCVRFPLDNPVYDAVQVDTRVYRRQHAEGPIHDSWTDLTLQVDESTNKSLIVESRREWQNGSSRQLRTFYISNLEAFIPSETDSSSDIDLTTAESSSAPPPLPPNNMYTHLVDNTNNPHYAPLQPRCRYNFHEEFGPGCRTTRSFAFTKTKFRAYNYSCSSFLDLVEDDRCCNDLMGGRCLRIRVGARRVAPRDWTPPDNITSSKDKSANPFIVEDDPVFYRHSNIKIWPPPASNCPCSKRLHKILNPPLSSGSEHNRSITGVVDERSLVYLVKPLISYTSDDSDPIGTLVVVHFNQEDPSTPTSGSSNGRATCHDDSNPSHWRWESGTCHKGECH</sequence>
<accession>A0A9P4R8P5</accession>
<evidence type="ECO:0000313" key="4">
    <source>
        <dbReference type="Proteomes" id="UP000799444"/>
    </source>
</evidence>
<gene>
    <name evidence="3" type="ORF">EJ04DRAFT_425495</name>
</gene>
<evidence type="ECO:0000256" key="1">
    <source>
        <dbReference type="SAM" id="MobiDB-lite"/>
    </source>
</evidence>